<dbReference type="AlphaFoldDB" id="A0A644YI27"/>
<proteinExistence type="predicted"/>
<name>A0A644YI27_9ZZZZ</name>
<sequence length="134" mass="14017">MSRGLMSFLTKSINLKAASRISSLLSSLTAKAVPLYGNANPNTSIKQFIELAVNIPAQEPHVGQALASISKNSSWVILPSLKVPTASNMDDNVRACPVAESPAFIGPPEQKMAGTLVRTAASSIPGVILSQFGI</sequence>
<comment type="caution">
    <text evidence="1">The sequence shown here is derived from an EMBL/GenBank/DDBJ whole genome shotgun (WGS) entry which is preliminary data.</text>
</comment>
<reference evidence="1" key="1">
    <citation type="submission" date="2019-08" db="EMBL/GenBank/DDBJ databases">
        <authorList>
            <person name="Kucharzyk K."/>
            <person name="Murdoch R.W."/>
            <person name="Higgins S."/>
            <person name="Loffler F."/>
        </authorList>
    </citation>
    <scope>NUCLEOTIDE SEQUENCE</scope>
</reference>
<organism evidence="1">
    <name type="scientific">bioreactor metagenome</name>
    <dbReference type="NCBI Taxonomy" id="1076179"/>
    <lineage>
        <taxon>unclassified sequences</taxon>
        <taxon>metagenomes</taxon>
        <taxon>ecological metagenomes</taxon>
    </lineage>
</organism>
<protein>
    <submittedName>
        <fullName evidence="1">Uncharacterized protein</fullName>
    </submittedName>
</protein>
<dbReference type="EMBL" id="VSSQ01004571">
    <property type="protein sequence ID" value="MPM25754.1"/>
    <property type="molecule type" value="Genomic_DNA"/>
</dbReference>
<accession>A0A644YI27</accession>
<evidence type="ECO:0000313" key="1">
    <source>
        <dbReference type="EMBL" id="MPM25754.1"/>
    </source>
</evidence>
<gene>
    <name evidence="1" type="ORF">SDC9_72254</name>
</gene>